<dbReference type="Gene3D" id="1.10.357.10">
    <property type="entry name" value="Tetracycline Repressor, domain 2"/>
    <property type="match status" value="1"/>
</dbReference>
<evidence type="ECO:0000259" key="3">
    <source>
        <dbReference type="PROSITE" id="PS50977"/>
    </source>
</evidence>
<dbReference type="InterPro" id="IPR001647">
    <property type="entry name" value="HTH_TetR"/>
</dbReference>
<keyword evidence="1 2" id="KW-0238">DNA-binding</keyword>
<organism evidence="4 5">
    <name type="scientific">Nocardia fusca</name>
    <dbReference type="NCBI Taxonomy" id="941183"/>
    <lineage>
        <taxon>Bacteria</taxon>
        <taxon>Bacillati</taxon>
        <taxon>Actinomycetota</taxon>
        <taxon>Actinomycetes</taxon>
        <taxon>Mycobacteriales</taxon>
        <taxon>Nocardiaceae</taxon>
        <taxon>Nocardia</taxon>
    </lineage>
</organism>
<comment type="caution">
    <text evidence="4">The sequence shown here is derived from an EMBL/GenBank/DDBJ whole genome shotgun (WGS) entry which is preliminary data.</text>
</comment>
<proteinExistence type="predicted"/>
<feature type="domain" description="HTH tetR-type" evidence="3">
    <location>
        <begin position="6"/>
        <end position="66"/>
    </location>
</feature>
<dbReference type="SUPFAM" id="SSF46689">
    <property type="entry name" value="Homeodomain-like"/>
    <property type="match status" value="1"/>
</dbReference>
<dbReference type="InterPro" id="IPR009057">
    <property type="entry name" value="Homeodomain-like_sf"/>
</dbReference>
<dbReference type="Pfam" id="PF00440">
    <property type="entry name" value="TetR_N"/>
    <property type="match status" value="1"/>
</dbReference>
<sequence length="214" mass="23117">MARHRTHDLDRLMDAAERIAAESGSDAVTVRALSQATSVSNGAIYHAFGSRAGMMNQVWLRAARRFLELQRDAVDNALAASPAPQNAIEAVVAAADAPAEYLIRHPVSGRFLLTVNRAEILDRGEIPVEVAVQSDALDKALTTLFIRLSRSVWNRADHESVAVIRDCVVELPTALLLRGRRAPEPAVRERLAAAVRAVLTLTPPEPGQPGDPIA</sequence>
<evidence type="ECO:0000256" key="2">
    <source>
        <dbReference type="PROSITE-ProRule" id="PRU00335"/>
    </source>
</evidence>
<protein>
    <submittedName>
        <fullName evidence="4">Helix-turn-helix domain-containing protein</fullName>
    </submittedName>
</protein>
<accession>A0ABV3FER3</accession>
<reference evidence="4 5" key="1">
    <citation type="submission" date="2024-06" db="EMBL/GenBank/DDBJ databases">
        <title>The Natural Products Discovery Center: Release of the First 8490 Sequenced Strains for Exploring Actinobacteria Biosynthetic Diversity.</title>
        <authorList>
            <person name="Kalkreuter E."/>
            <person name="Kautsar S.A."/>
            <person name="Yang D."/>
            <person name="Bader C.D."/>
            <person name="Teijaro C.N."/>
            <person name="Fluegel L."/>
            <person name="Davis C.M."/>
            <person name="Simpson J.R."/>
            <person name="Lauterbach L."/>
            <person name="Steele A.D."/>
            <person name="Gui C."/>
            <person name="Meng S."/>
            <person name="Li G."/>
            <person name="Viehrig K."/>
            <person name="Ye F."/>
            <person name="Su P."/>
            <person name="Kiefer A.F."/>
            <person name="Nichols A."/>
            <person name="Cepeda A.J."/>
            <person name="Yan W."/>
            <person name="Fan B."/>
            <person name="Jiang Y."/>
            <person name="Adhikari A."/>
            <person name="Zheng C.-J."/>
            <person name="Schuster L."/>
            <person name="Cowan T.M."/>
            <person name="Smanski M.J."/>
            <person name="Chevrette M.G."/>
            <person name="De Carvalho L.P.S."/>
            <person name="Shen B."/>
        </authorList>
    </citation>
    <scope>NUCLEOTIDE SEQUENCE [LARGE SCALE GENOMIC DNA]</scope>
    <source>
        <strain evidence="4 5">NPDC050671</strain>
    </source>
</reference>
<evidence type="ECO:0000256" key="1">
    <source>
        <dbReference type="ARBA" id="ARBA00023125"/>
    </source>
</evidence>
<dbReference type="Proteomes" id="UP001551658">
    <property type="component" value="Unassembled WGS sequence"/>
</dbReference>
<feature type="DNA-binding region" description="H-T-H motif" evidence="2">
    <location>
        <begin position="29"/>
        <end position="48"/>
    </location>
</feature>
<name>A0ABV3FER3_9NOCA</name>
<gene>
    <name evidence="4" type="ORF">AB0H72_25915</name>
</gene>
<evidence type="ECO:0000313" key="5">
    <source>
        <dbReference type="Proteomes" id="UP001551658"/>
    </source>
</evidence>
<dbReference type="RefSeq" id="WP_357983648.1">
    <property type="nucleotide sequence ID" value="NZ_JBFAIH010000018.1"/>
</dbReference>
<keyword evidence="5" id="KW-1185">Reference proteome</keyword>
<dbReference type="EMBL" id="JBFAIH010000018">
    <property type="protein sequence ID" value="MEV0366143.1"/>
    <property type="molecule type" value="Genomic_DNA"/>
</dbReference>
<dbReference type="PROSITE" id="PS50977">
    <property type="entry name" value="HTH_TETR_2"/>
    <property type="match status" value="1"/>
</dbReference>
<evidence type="ECO:0000313" key="4">
    <source>
        <dbReference type="EMBL" id="MEV0366143.1"/>
    </source>
</evidence>